<dbReference type="AlphaFoldDB" id="A0AAD8PB93"/>
<gene>
    <name evidence="1" type="ORF">QVD17_05153</name>
</gene>
<dbReference type="EMBL" id="JAUHHV010000001">
    <property type="protein sequence ID" value="KAK1439337.1"/>
    <property type="molecule type" value="Genomic_DNA"/>
</dbReference>
<dbReference type="Proteomes" id="UP001229421">
    <property type="component" value="Unassembled WGS sequence"/>
</dbReference>
<evidence type="ECO:0000313" key="1">
    <source>
        <dbReference type="EMBL" id="KAK1439337.1"/>
    </source>
</evidence>
<sequence length="76" mass="8895">MLTYVGEKALYGRVQKLTHKNLIDRKVRKRLLTFILAAVQQSPGFVEILKKPIVDRFGEAYDIPEKENQCEYEARQ</sequence>
<organism evidence="1 2">
    <name type="scientific">Tagetes erecta</name>
    <name type="common">African marigold</name>
    <dbReference type="NCBI Taxonomy" id="13708"/>
    <lineage>
        <taxon>Eukaryota</taxon>
        <taxon>Viridiplantae</taxon>
        <taxon>Streptophyta</taxon>
        <taxon>Embryophyta</taxon>
        <taxon>Tracheophyta</taxon>
        <taxon>Spermatophyta</taxon>
        <taxon>Magnoliopsida</taxon>
        <taxon>eudicotyledons</taxon>
        <taxon>Gunneridae</taxon>
        <taxon>Pentapetalae</taxon>
        <taxon>asterids</taxon>
        <taxon>campanulids</taxon>
        <taxon>Asterales</taxon>
        <taxon>Asteraceae</taxon>
        <taxon>Asteroideae</taxon>
        <taxon>Heliantheae alliance</taxon>
        <taxon>Tageteae</taxon>
        <taxon>Tagetes</taxon>
    </lineage>
</organism>
<evidence type="ECO:0000313" key="2">
    <source>
        <dbReference type="Proteomes" id="UP001229421"/>
    </source>
</evidence>
<keyword evidence="2" id="KW-1185">Reference proteome</keyword>
<reference evidence="1" key="1">
    <citation type="journal article" date="2023" name="bioRxiv">
        <title>Improved chromosome-level genome assembly for marigold (Tagetes erecta).</title>
        <authorList>
            <person name="Jiang F."/>
            <person name="Yuan L."/>
            <person name="Wang S."/>
            <person name="Wang H."/>
            <person name="Xu D."/>
            <person name="Wang A."/>
            <person name="Fan W."/>
        </authorList>
    </citation>
    <scope>NUCLEOTIDE SEQUENCE</scope>
    <source>
        <strain evidence="1">WSJ</strain>
        <tissue evidence="1">Leaf</tissue>
    </source>
</reference>
<name>A0AAD8PB93_TARER</name>
<protein>
    <submittedName>
        <fullName evidence="1">Uncharacterized protein</fullName>
    </submittedName>
</protein>
<comment type="caution">
    <text evidence="1">The sequence shown here is derived from an EMBL/GenBank/DDBJ whole genome shotgun (WGS) entry which is preliminary data.</text>
</comment>
<proteinExistence type="predicted"/>
<accession>A0AAD8PB93</accession>
<dbReference type="PANTHER" id="PTHR47885:SF1">
    <property type="entry name" value="AP-5 COMPLEX SUBUNIT ZETA-1"/>
    <property type="match status" value="1"/>
</dbReference>
<dbReference type="PANTHER" id="PTHR47885">
    <property type="entry name" value="AP-5 COMPLEX SUBUNIT ZETA-1"/>
    <property type="match status" value="1"/>
</dbReference>